<feature type="domain" description="Mitochondrial splicing suppressor 51-like C-terminal" evidence="1">
    <location>
        <begin position="76"/>
        <end position="256"/>
    </location>
</feature>
<organism evidence="2 3">
    <name type="scientific">Meganyctiphanes norvegica</name>
    <name type="common">Northern krill</name>
    <name type="synonym">Thysanopoda norvegica</name>
    <dbReference type="NCBI Taxonomy" id="48144"/>
    <lineage>
        <taxon>Eukaryota</taxon>
        <taxon>Metazoa</taxon>
        <taxon>Ecdysozoa</taxon>
        <taxon>Arthropoda</taxon>
        <taxon>Crustacea</taxon>
        <taxon>Multicrustacea</taxon>
        <taxon>Malacostraca</taxon>
        <taxon>Eumalacostraca</taxon>
        <taxon>Eucarida</taxon>
        <taxon>Euphausiacea</taxon>
        <taxon>Euphausiidae</taxon>
        <taxon>Meganyctiphanes</taxon>
    </lineage>
</organism>
<dbReference type="Pfam" id="PF20179">
    <property type="entry name" value="MSS51_C"/>
    <property type="match status" value="1"/>
</dbReference>
<protein>
    <recommendedName>
        <fullName evidence="1">Mitochondrial splicing suppressor 51-like C-terminal domain-containing protein</fullName>
    </recommendedName>
</protein>
<evidence type="ECO:0000313" key="3">
    <source>
        <dbReference type="Proteomes" id="UP001497623"/>
    </source>
</evidence>
<dbReference type="AlphaFoldDB" id="A0AAV2RAG4"/>
<evidence type="ECO:0000259" key="1">
    <source>
        <dbReference type="Pfam" id="PF20179"/>
    </source>
</evidence>
<sequence length="282" mass="32483">QDAHHKFQECDRLYTSAVANWYLTTNQQLQIPDGLLKEAHLVEGLKFDMVSKLAKYSSEKSLMAIVCLLNERLAFPLTIHHALKNLKIGDERKALSEINSLNIHIIHKTPMLDPRMWEFFFHQLPNLKQLNLVFLSGAMKLYNKFNSYLPVERCSDCKGKERVITYNIQPMYYQHYFSSDDYIQPDVVVVFDIAEELFNCQTLCEMGMSPECISITYSKSTIVVLASYLEDVLEECVKNFHVCRPVKTLLPIQENPVCGISSCHGFDMVNKNFHICCIQGTL</sequence>
<evidence type="ECO:0000313" key="2">
    <source>
        <dbReference type="EMBL" id="CAL4119305.1"/>
    </source>
</evidence>
<dbReference type="InterPro" id="IPR046824">
    <property type="entry name" value="Mss51-like_C"/>
</dbReference>
<gene>
    <name evidence="2" type="ORF">MNOR_LOCUS21641</name>
</gene>
<name>A0AAV2RAG4_MEGNR</name>
<reference evidence="2 3" key="1">
    <citation type="submission" date="2024-05" db="EMBL/GenBank/DDBJ databases">
        <authorList>
            <person name="Wallberg A."/>
        </authorList>
    </citation>
    <scope>NUCLEOTIDE SEQUENCE [LARGE SCALE GENOMIC DNA]</scope>
</reference>
<dbReference type="EMBL" id="CAXKWB010017579">
    <property type="protein sequence ID" value="CAL4119305.1"/>
    <property type="molecule type" value="Genomic_DNA"/>
</dbReference>
<proteinExistence type="predicted"/>
<feature type="non-terminal residue" evidence="2">
    <location>
        <position position="1"/>
    </location>
</feature>
<dbReference type="Proteomes" id="UP001497623">
    <property type="component" value="Unassembled WGS sequence"/>
</dbReference>
<keyword evidence="3" id="KW-1185">Reference proteome</keyword>
<comment type="caution">
    <text evidence="2">The sequence shown here is derived from an EMBL/GenBank/DDBJ whole genome shotgun (WGS) entry which is preliminary data.</text>
</comment>
<accession>A0AAV2RAG4</accession>